<evidence type="ECO:0000313" key="5">
    <source>
        <dbReference type="Proteomes" id="UP001206548"/>
    </source>
</evidence>
<dbReference type="PANTHER" id="PTHR34477">
    <property type="entry name" value="UPF0213 PROTEIN YHBQ"/>
    <property type="match status" value="1"/>
</dbReference>
<dbReference type="InterPro" id="IPR000305">
    <property type="entry name" value="GIY-YIG_endonuc"/>
</dbReference>
<comment type="caution">
    <text evidence="4">The sequence shown here is derived from an EMBL/GenBank/DDBJ whole genome shotgun (WGS) entry which is preliminary data.</text>
</comment>
<feature type="region of interest" description="Disordered" evidence="2">
    <location>
        <begin position="61"/>
        <end position="80"/>
    </location>
</feature>
<dbReference type="SUPFAM" id="SSF82771">
    <property type="entry name" value="GIY-YIG endonuclease"/>
    <property type="match status" value="1"/>
</dbReference>
<dbReference type="RefSeq" id="WP_259138565.1">
    <property type="nucleotide sequence ID" value="NZ_JANUXX010000005.1"/>
</dbReference>
<comment type="similarity">
    <text evidence="1">Belongs to the UPF0213 family.</text>
</comment>
<dbReference type="CDD" id="cd10456">
    <property type="entry name" value="GIY-YIG_UPF0213"/>
    <property type="match status" value="1"/>
</dbReference>
<evidence type="ECO:0000259" key="3">
    <source>
        <dbReference type="PROSITE" id="PS50164"/>
    </source>
</evidence>
<evidence type="ECO:0000256" key="1">
    <source>
        <dbReference type="ARBA" id="ARBA00007435"/>
    </source>
</evidence>
<reference evidence="4 5" key="1">
    <citation type="journal article" date="2023" name="Int. J. Syst. Evol. Microbiol.">
        <title>Streptococcus sciuri sp. nov., Staphylococcus marylandisciuri sp. nov. and Staphylococcus americanisciuri sp. nov., isolated from faeces of eastern grey squirrel (Sciurus carolinensis).</title>
        <authorList>
            <person name="Volokhov D.V."/>
            <person name="Zagorodnyaya T.A."/>
            <person name="Furtak V.A."/>
            <person name="Nattanmai G."/>
            <person name="Randall L."/>
            <person name="Jose S."/>
            <person name="Gao Y."/>
            <person name="Eisenberg T."/>
            <person name="Delmonte P."/>
            <person name="Blom J."/>
            <person name="Mitchell K.K."/>
        </authorList>
    </citation>
    <scope>NUCLEOTIDE SEQUENCE [LARGE SCALE GENOMIC DNA]</scope>
    <source>
        <strain evidence="4 5">SQ9-PEA</strain>
    </source>
</reference>
<organism evidence="4 5">
    <name type="scientific">Streptococcus sciuri</name>
    <dbReference type="NCBI Taxonomy" id="2973939"/>
    <lineage>
        <taxon>Bacteria</taxon>
        <taxon>Bacillati</taxon>
        <taxon>Bacillota</taxon>
        <taxon>Bacilli</taxon>
        <taxon>Lactobacillales</taxon>
        <taxon>Streptococcaceae</taxon>
        <taxon>Streptococcus</taxon>
    </lineage>
</organism>
<dbReference type="InterPro" id="IPR035901">
    <property type="entry name" value="GIY-YIG_endonuc_sf"/>
</dbReference>
<name>A0ABT2F766_9STRE</name>
<feature type="domain" description="GIY-YIG" evidence="3">
    <location>
        <begin position="1"/>
        <end position="72"/>
    </location>
</feature>
<feature type="compositionally biased region" description="Basic and acidic residues" evidence="2">
    <location>
        <begin position="69"/>
        <end position="80"/>
    </location>
</feature>
<sequence length="80" mass="9400">MYVLECSDGTLYTGYTTNLDKRIATHNSGKGAKYTRTRRPVRLLYHEAFPDKKSAMRAESLFKQKKRQDKLTYIKKHQTD</sequence>
<evidence type="ECO:0000313" key="4">
    <source>
        <dbReference type="EMBL" id="MCS4488298.1"/>
    </source>
</evidence>
<dbReference type="EMBL" id="JANUXX010000005">
    <property type="protein sequence ID" value="MCS4488298.1"/>
    <property type="molecule type" value="Genomic_DNA"/>
</dbReference>
<dbReference type="InterPro" id="IPR050190">
    <property type="entry name" value="UPF0213_domain"/>
</dbReference>
<dbReference type="Gene3D" id="3.40.1440.10">
    <property type="entry name" value="GIY-YIG endonuclease"/>
    <property type="match status" value="1"/>
</dbReference>
<dbReference type="Pfam" id="PF01541">
    <property type="entry name" value="GIY-YIG"/>
    <property type="match status" value="1"/>
</dbReference>
<keyword evidence="5" id="KW-1185">Reference proteome</keyword>
<protein>
    <submittedName>
        <fullName evidence="4">GIY-YIG nuclease family protein</fullName>
    </submittedName>
</protein>
<accession>A0ABT2F766</accession>
<dbReference type="PANTHER" id="PTHR34477:SF1">
    <property type="entry name" value="UPF0213 PROTEIN YHBQ"/>
    <property type="match status" value="1"/>
</dbReference>
<dbReference type="Proteomes" id="UP001206548">
    <property type="component" value="Unassembled WGS sequence"/>
</dbReference>
<gene>
    <name evidence="4" type="ORF">NXS10_04920</name>
</gene>
<evidence type="ECO:0000256" key="2">
    <source>
        <dbReference type="SAM" id="MobiDB-lite"/>
    </source>
</evidence>
<dbReference type="PROSITE" id="PS50164">
    <property type="entry name" value="GIY_YIG"/>
    <property type="match status" value="1"/>
</dbReference>
<proteinExistence type="inferred from homology"/>